<dbReference type="EnsemblMetazoa" id="G31130.2">
    <property type="protein sequence ID" value="G31130.2:cds"/>
    <property type="gene ID" value="G31130"/>
</dbReference>
<dbReference type="SUPFAM" id="SSF101898">
    <property type="entry name" value="NHL repeat"/>
    <property type="match status" value="1"/>
</dbReference>
<sequence length="318" mass="35077">MDKQVGLYGVDNRAILSSVTDGLGPNRESGGHVDGVCKPLLVDTIQTGCDIPRRVVCLGSSGAWVSGIDDVIEAWSMKDKSSVRDIFQTLSGRRPTDLALSPEGRIVYSDHFQRRILKYKNRQVKTVLFFRKWRPSGICYTSSGELLVGMSNADYSEKKIRRYDGKKIRHVIQFDQRGRALFTPGDLAIFVKENKNRDICVVDCQAKVLLILNKAGCVQFKYSGGHVGGDFNPGCLATDSLCRILLTDTGNDVIHVLDRDTRLLGVIDRSHGVTGCVGIAVDGEDRAWVTECHTAKLKVVTISTRTVVKAHPTQPKSE</sequence>
<dbReference type="EnsemblMetazoa" id="G31130.5">
    <property type="protein sequence ID" value="G31130.5:cds"/>
    <property type="gene ID" value="G31130"/>
</dbReference>
<proteinExistence type="predicted"/>
<evidence type="ECO:0008006" key="3">
    <source>
        <dbReference type="Google" id="ProtNLM"/>
    </source>
</evidence>
<evidence type="ECO:0000313" key="2">
    <source>
        <dbReference type="Proteomes" id="UP000005408"/>
    </source>
</evidence>
<dbReference type="Gene3D" id="2.120.10.30">
    <property type="entry name" value="TolB, C-terminal domain"/>
    <property type="match status" value="1"/>
</dbReference>
<dbReference type="EnsemblMetazoa" id="G31130.4">
    <property type="protein sequence ID" value="G31130.4:cds"/>
    <property type="gene ID" value="G31130"/>
</dbReference>
<name>A0A8W8M940_MAGGI</name>
<organism evidence="1 2">
    <name type="scientific">Magallana gigas</name>
    <name type="common">Pacific oyster</name>
    <name type="synonym">Crassostrea gigas</name>
    <dbReference type="NCBI Taxonomy" id="29159"/>
    <lineage>
        <taxon>Eukaryota</taxon>
        <taxon>Metazoa</taxon>
        <taxon>Spiralia</taxon>
        <taxon>Lophotrochozoa</taxon>
        <taxon>Mollusca</taxon>
        <taxon>Bivalvia</taxon>
        <taxon>Autobranchia</taxon>
        <taxon>Pteriomorphia</taxon>
        <taxon>Ostreida</taxon>
        <taxon>Ostreoidea</taxon>
        <taxon>Ostreidae</taxon>
        <taxon>Magallana</taxon>
    </lineage>
</organism>
<reference evidence="1" key="1">
    <citation type="submission" date="2022-08" db="UniProtKB">
        <authorList>
            <consortium name="EnsemblMetazoa"/>
        </authorList>
    </citation>
    <scope>IDENTIFICATION</scope>
    <source>
        <strain evidence="1">05x7-T-G4-1.051#20</strain>
    </source>
</reference>
<dbReference type="Proteomes" id="UP000005408">
    <property type="component" value="Unassembled WGS sequence"/>
</dbReference>
<dbReference type="InterPro" id="IPR011042">
    <property type="entry name" value="6-blade_b-propeller_TolB-like"/>
</dbReference>
<dbReference type="AlphaFoldDB" id="A0A8W8M940"/>
<protein>
    <recommendedName>
        <fullName evidence="3">Tripartite motif-containing protein 2</fullName>
    </recommendedName>
</protein>
<dbReference type="EnsemblMetazoa" id="G31130.3">
    <property type="protein sequence ID" value="G31130.3:cds"/>
    <property type="gene ID" value="G31130"/>
</dbReference>
<accession>A0A8W8M940</accession>
<evidence type="ECO:0000313" key="1">
    <source>
        <dbReference type="EnsemblMetazoa" id="G31130.1:cds"/>
    </source>
</evidence>
<keyword evidence="2" id="KW-1185">Reference proteome</keyword>
<dbReference type="EnsemblMetazoa" id="G31130.1">
    <property type="protein sequence ID" value="G31130.1:cds"/>
    <property type="gene ID" value="G31130"/>
</dbReference>